<dbReference type="PANTHER" id="PTHR13822:SF7">
    <property type="entry name" value="ATP SYNTHASE SUBUNIT DELTA, MITOCHONDRIAL"/>
    <property type="match status" value="1"/>
</dbReference>
<accession>A0AA41SLP6</accession>
<keyword evidence="6" id="KW-0809">Transit peptide</keyword>
<keyword evidence="9" id="KW-0472">Membrane</keyword>
<protein>
    <recommendedName>
        <fullName evidence="10">ATP synthase F1 complex delta/epsilon subunit N-terminal domain-containing protein</fullName>
    </recommendedName>
</protein>
<dbReference type="Pfam" id="PF02823">
    <property type="entry name" value="ATP-synt_DE_N"/>
    <property type="match status" value="1"/>
</dbReference>
<sequence length="113" mass="12165">VDRLIVPTKKGQMSIFPGQKETYAALRPGLLSLVSGNETTKYFISSGSLFIHGGERASLRTTSIIPLDHIDVAAIKKALAEYNQKDLAEFTQKLTTVLTSLGKAEALNAALTC</sequence>
<evidence type="ECO:0000259" key="10">
    <source>
        <dbReference type="Pfam" id="PF02823"/>
    </source>
</evidence>
<evidence type="ECO:0000313" key="11">
    <source>
        <dbReference type="EMBL" id="MCL7037721.1"/>
    </source>
</evidence>
<evidence type="ECO:0000256" key="6">
    <source>
        <dbReference type="ARBA" id="ARBA00022946"/>
    </source>
</evidence>
<evidence type="ECO:0000256" key="3">
    <source>
        <dbReference type="ARBA" id="ARBA00022448"/>
    </source>
</evidence>
<dbReference type="Gene3D" id="2.60.15.10">
    <property type="entry name" value="F0F1 ATP synthase delta/epsilon subunit, N-terminal"/>
    <property type="match status" value="1"/>
</dbReference>
<proteinExistence type="inferred from homology"/>
<dbReference type="GO" id="GO:0005743">
    <property type="term" value="C:mitochondrial inner membrane"/>
    <property type="evidence" value="ECO:0007669"/>
    <property type="project" value="UniProtKB-SubCell"/>
</dbReference>
<comment type="similarity">
    <text evidence="2">Belongs to the ATPase epsilon chain family.</text>
</comment>
<dbReference type="SUPFAM" id="SSF51344">
    <property type="entry name" value="Epsilon subunit of F1F0-ATP synthase N-terminal domain"/>
    <property type="match status" value="1"/>
</dbReference>
<gene>
    <name evidence="11" type="ORF">MKW94_027395</name>
</gene>
<keyword evidence="3" id="KW-0813">Transport</keyword>
<evidence type="ECO:0000256" key="2">
    <source>
        <dbReference type="ARBA" id="ARBA00005712"/>
    </source>
</evidence>
<dbReference type="GO" id="GO:0046933">
    <property type="term" value="F:proton-transporting ATP synthase activity, rotational mechanism"/>
    <property type="evidence" value="ECO:0007669"/>
    <property type="project" value="InterPro"/>
</dbReference>
<keyword evidence="7" id="KW-0406">Ion transport</keyword>
<evidence type="ECO:0000256" key="8">
    <source>
        <dbReference type="ARBA" id="ARBA00023128"/>
    </source>
</evidence>
<keyword evidence="4" id="KW-0375">Hydrogen ion transport</keyword>
<dbReference type="AlphaFoldDB" id="A0AA41SLP6"/>
<dbReference type="InterPro" id="IPR001469">
    <property type="entry name" value="ATP_synth_F1_dsu/esu"/>
</dbReference>
<dbReference type="GO" id="GO:0045259">
    <property type="term" value="C:proton-transporting ATP synthase complex"/>
    <property type="evidence" value="ECO:0007669"/>
    <property type="project" value="InterPro"/>
</dbReference>
<evidence type="ECO:0000256" key="5">
    <source>
        <dbReference type="ARBA" id="ARBA00022792"/>
    </source>
</evidence>
<feature type="domain" description="ATP synthase F1 complex delta/epsilon subunit N-terminal" evidence="10">
    <location>
        <begin position="1"/>
        <end position="51"/>
    </location>
</feature>
<dbReference type="PANTHER" id="PTHR13822">
    <property type="entry name" value="ATP SYNTHASE DELTA/EPSILON CHAIN"/>
    <property type="match status" value="1"/>
</dbReference>
<evidence type="ECO:0000256" key="1">
    <source>
        <dbReference type="ARBA" id="ARBA00004273"/>
    </source>
</evidence>
<dbReference type="Proteomes" id="UP001177140">
    <property type="component" value="Unassembled WGS sequence"/>
</dbReference>
<evidence type="ECO:0000256" key="7">
    <source>
        <dbReference type="ARBA" id="ARBA00023065"/>
    </source>
</evidence>
<dbReference type="InterPro" id="IPR036771">
    <property type="entry name" value="ATPsynth_dsu/esu_N"/>
</dbReference>
<dbReference type="EMBL" id="JAJJMA010182481">
    <property type="protein sequence ID" value="MCL7037721.1"/>
    <property type="molecule type" value="Genomic_DNA"/>
</dbReference>
<feature type="non-terminal residue" evidence="11">
    <location>
        <position position="1"/>
    </location>
</feature>
<reference evidence="11" key="1">
    <citation type="submission" date="2022-03" db="EMBL/GenBank/DDBJ databases">
        <title>A functionally conserved STORR gene fusion in Papaver species that diverged 16.8 million years ago.</title>
        <authorList>
            <person name="Catania T."/>
        </authorList>
    </citation>
    <scope>NUCLEOTIDE SEQUENCE</scope>
    <source>
        <strain evidence="11">S-191538</strain>
    </source>
</reference>
<organism evidence="11 12">
    <name type="scientific">Papaver nudicaule</name>
    <name type="common">Iceland poppy</name>
    <dbReference type="NCBI Taxonomy" id="74823"/>
    <lineage>
        <taxon>Eukaryota</taxon>
        <taxon>Viridiplantae</taxon>
        <taxon>Streptophyta</taxon>
        <taxon>Embryophyta</taxon>
        <taxon>Tracheophyta</taxon>
        <taxon>Spermatophyta</taxon>
        <taxon>Magnoliopsida</taxon>
        <taxon>Ranunculales</taxon>
        <taxon>Papaveraceae</taxon>
        <taxon>Papaveroideae</taxon>
        <taxon>Papaver</taxon>
    </lineage>
</organism>
<name>A0AA41SLP6_PAPNU</name>
<comment type="caution">
    <text evidence="11">The sequence shown here is derived from an EMBL/GenBank/DDBJ whole genome shotgun (WGS) entry which is preliminary data.</text>
</comment>
<evidence type="ECO:0000313" key="12">
    <source>
        <dbReference type="Proteomes" id="UP001177140"/>
    </source>
</evidence>
<evidence type="ECO:0000256" key="4">
    <source>
        <dbReference type="ARBA" id="ARBA00022781"/>
    </source>
</evidence>
<keyword evidence="5" id="KW-0999">Mitochondrion inner membrane</keyword>
<evidence type="ECO:0000256" key="9">
    <source>
        <dbReference type="ARBA" id="ARBA00023136"/>
    </source>
</evidence>
<dbReference type="InterPro" id="IPR020546">
    <property type="entry name" value="ATP_synth_F1_dsu/esu_N"/>
</dbReference>
<comment type="subcellular location">
    <subcellularLocation>
        <location evidence="1">Mitochondrion inner membrane</location>
    </subcellularLocation>
</comment>
<keyword evidence="12" id="KW-1185">Reference proteome</keyword>
<keyword evidence="8" id="KW-0496">Mitochondrion</keyword>